<protein>
    <submittedName>
        <fullName evidence="1">Uncharacterized protein</fullName>
    </submittedName>
</protein>
<dbReference type="Proteomes" id="UP001164743">
    <property type="component" value="Chromosome 2A"/>
</dbReference>
<accession>A0ABY7CBU1</accession>
<evidence type="ECO:0000313" key="2">
    <source>
        <dbReference type="Proteomes" id="UP001164743"/>
    </source>
</evidence>
<organism evidence="1 2">
    <name type="scientific">Puccinia triticina</name>
    <dbReference type="NCBI Taxonomy" id="208348"/>
    <lineage>
        <taxon>Eukaryota</taxon>
        <taxon>Fungi</taxon>
        <taxon>Dikarya</taxon>
        <taxon>Basidiomycota</taxon>
        <taxon>Pucciniomycotina</taxon>
        <taxon>Pucciniomycetes</taxon>
        <taxon>Pucciniales</taxon>
        <taxon>Pucciniaceae</taxon>
        <taxon>Puccinia</taxon>
    </lineage>
</organism>
<evidence type="ECO:0000313" key="1">
    <source>
        <dbReference type="EMBL" id="WAQ82230.1"/>
    </source>
</evidence>
<sequence>MNHGQGLVIVTTEKYLKGAFEEGLKISDEPSDLGTFEIEQMPEKGGFGVVATRKLEKVYAGKLLIIYLSKRGLP</sequence>
<proteinExistence type="predicted"/>
<keyword evidence="2" id="KW-1185">Reference proteome</keyword>
<reference evidence="1" key="1">
    <citation type="submission" date="2022-10" db="EMBL/GenBank/DDBJ databases">
        <title>Puccinia triticina Genome sequencing and assembly.</title>
        <authorList>
            <person name="Li C."/>
        </authorList>
    </citation>
    <scope>NUCLEOTIDE SEQUENCE</scope>
    <source>
        <strain evidence="1">Pt15</strain>
    </source>
</reference>
<gene>
    <name evidence="1" type="ORF">PtA15_2A547</name>
</gene>
<dbReference type="RefSeq" id="XP_053017785.1">
    <property type="nucleotide sequence ID" value="XM_053166577.1"/>
</dbReference>
<name>A0ABY7CBU1_9BASI</name>
<dbReference type="GeneID" id="77807472"/>
<dbReference type="EMBL" id="CP110422">
    <property type="protein sequence ID" value="WAQ82230.1"/>
    <property type="molecule type" value="Genomic_DNA"/>
</dbReference>